<dbReference type="EMBL" id="QCXX01000001">
    <property type="protein sequence ID" value="PUV26454.1"/>
    <property type="molecule type" value="Genomic_DNA"/>
</dbReference>
<keyword evidence="2" id="KW-1185">Reference proteome</keyword>
<dbReference type="OrthoDB" id="9808254at2"/>
<proteinExistence type="predicted"/>
<evidence type="ECO:0000313" key="2">
    <source>
        <dbReference type="Proteomes" id="UP000250831"/>
    </source>
</evidence>
<dbReference type="PANTHER" id="PTHR36057:SF1">
    <property type="entry name" value="LIPOPROTEIN LIPID ATTACHMENT SITE-LIKE PROTEIN, PUTATIVE (DUF1223)-RELATED"/>
    <property type="match status" value="1"/>
</dbReference>
<protein>
    <submittedName>
        <fullName evidence="1">DUF1223 domain-containing protein</fullName>
    </submittedName>
</protein>
<dbReference type="RefSeq" id="WP_108632746.1">
    <property type="nucleotide sequence ID" value="NZ_QCXX01000001.1"/>
</dbReference>
<dbReference type="Proteomes" id="UP000250831">
    <property type="component" value="Unassembled WGS sequence"/>
</dbReference>
<dbReference type="InterPro" id="IPR010634">
    <property type="entry name" value="DUF1223"/>
</dbReference>
<dbReference type="SUPFAM" id="SSF52833">
    <property type="entry name" value="Thioredoxin-like"/>
    <property type="match status" value="1"/>
</dbReference>
<dbReference type="PANTHER" id="PTHR36057">
    <property type="match status" value="1"/>
</dbReference>
<name>A0A363P056_9SPHI</name>
<accession>A0A363P056</accession>
<dbReference type="Pfam" id="PF06764">
    <property type="entry name" value="DUF1223"/>
    <property type="match status" value="1"/>
</dbReference>
<reference evidence="1 2" key="1">
    <citation type="submission" date="2018-04" db="EMBL/GenBank/DDBJ databases">
        <title>Sphingobacterium sp. M46 Genome.</title>
        <authorList>
            <person name="Cheng J."/>
            <person name="Li Y."/>
        </authorList>
    </citation>
    <scope>NUCLEOTIDE SEQUENCE [LARGE SCALE GENOMIC DNA]</scope>
    <source>
        <strain evidence="1 2">M46</strain>
    </source>
</reference>
<dbReference type="InterPro" id="IPR036249">
    <property type="entry name" value="Thioredoxin-like_sf"/>
</dbReference>
<gene>
    <name evidence="1" type="ORF">DCO56_05800</name>
</gene>
<comment type="caution">
    <text evidence="1">The sequence shown here is derived from an EMBL/GenBank/DDBJ whole genome shotgun (WGS) entry which is preliminary data.</text>
</comment>
<evidence type="ECO:0000313" key="1">
    <source>
        <dbReference type="EMBL" id="PUV26454.1"/>
    </source>
</evidence>
<dbReference type="AlphaFoldDB" id="A0A363P056"/>
<sequence length="260" mass="29406">MKSIKEILYCLSLPLSILLIMAFKGFADDKKLVNIKSHNADKSFALVELFTSEGCWSCPPADELIAKLEKNNQNKKLFIMAFHVDYWDHQGWKDRFSQSKFTERQKQYATWMNLSTCYTPQMVINGKTEMVGSETGKVLQGIQSALLETHPENLRLKVEQKEGKNIQVSYTSTSNAKNTDILVALVQKHASSQVSAGENAGKSLLHVQVVHELQSHRIKAQDSFSFKLPDTKNQWEIIAFEQNQKSGEIIDATSISLSHQ</sequence>
<organism evidence="1 2">
    <name type="scientific">Sphingobacterium athyrii</name>
    <dbReference type="NCBI Taxonomy" id="2152717"/>
    <lineage>
        <taxon>Bacteria</taxon>
        <taxon>Pseudomonadati</taxon>
        <taxon>Bacteroidota</taxon>
        <taxon>Sphingobacteriia</taxon>
        <taxon>Sphingobacteriales</taxon>
        <taxon>Sphingobacteriaceae</taxon>
        <taxon>Sphingobacterium</taxon>
    </lineage>
</organism>